<evidence type="ECO:0000256" key="1">
    <source>
        <dbReference type="SAM" id="MobiDB-lite"/>
    </source>
</evidence>
<dbReference type="InterPro" id="IPR028087">
    <property type="entry name" value="Tad_N"/>
</dbReference>
<dbReference type="KEGG" id="rain:Rai3103_12200"/>
<dbReference type="Proteomes" id="UP000386847">
    <property type="component" value="Chromosome"/>
</dbReference>
<keyword evidence="2" id="KW-0472">Membrane</keyword>
<dbReference type="AlphaFoldDB" id="A0A5Q2FI06"/>
<organism evidence="4 5">
    <name type="scientific">Raineyella fluvialis</name>
    <dbReference type="NCBI Taxonomy" id="2662261"/>
    <lineage>
        <taxon>Bacteria</taxon>
        <taxon>Bacillati</taxon>
        <taxon>Actinomycetota</taxon>
        <taxon>Actinomycetes</taxon>
        <taxon>Propionibacteriales</taxon>
        <taxon>Propionibacteriaceae</taxon>
        <taxon>Raineyella</taxon>
    </lineage>
</organism>
<keyword evidence="5" id="KW-1185">Reference proteome</keyword>
<name>A0A5Q2FI06_9ACTN</name>
<feature type="domain" description="Putative Flp pilus-assembly TadG-like N-terminal" evidence="3">
    <location>
        <begin position="12"/>
        <end position="55"/>
    </location>
</feature>
<evidence type="ECO:0000256" key="2">
    <source>
        <dbReference type="SAM" id="Phobius"/>
    </source>
</evidence>
<protein>
    <recommendedName>
        <fullName evidence="3">Putative Flp pilus-assembly TadG-like N-terminal domain-containing protein</fullName>
    </recommendedName>
</protein>
<dbReference type="RefSeq" id="WP_153572824.1">
    <property type="nucleotide sequence ID" value="NZ_CP045725.1"/>
</dbReference>
<feature type="region of interest" description="Disordered" evidence="1">
    <location>
        <begin position="326"/>
        <end position="345"/>
    </location>
</feature>
<dbReference type="EMBL" id="CP045725">
    <property type="protein sequence ID" value="QGF24295.1"/>
    <property type="molecule type" value="Genomic_DNA"/>
</dbReference>
<keyword evidence="2" id="KW-1133">Transmembrane helix</keyword>
<keyword evidence="2" id="KW-0812">Transmembrane</keyword>
<proteinExistence type="predicted"/>
<dbReference type="Pfam" id="PF13400">
    <property type="entry name" value="Tad"/>
    <property type="match status" value="1"/>
</dbReference>
<reference evidence="4 5" key="1">
    <citation type="submission" date="2019-10" db="EMBL/GenBank/DDBJ databases">
        <title>Genomic analysis of Raineyella sp. CBA3103.</title>
        <authorList>
            <person name="Roh S.W."/>
        </authorList>
    </citation>
    <scope>NUCLEOTIDE SEQUENCE [LARGE SCALE GENOMIC DNA]</scope>
    <source>
        <strain evidence="4 5">CBA3103</strain>
    </source>
</reference>
<sequence>MRWLRGQASDRGATAILVAITMVVLASFTALAIDGGALWSDKKQLQNGADAGSLAIAQSCAKGDCGAYTTTADEYAKANKLDANAAGEVTTLDTSAGTVTVRDFSTRSLWFAPVLGINTADVAAAATAKWRTMTSGTVLPLALSLCSFYQQSGTVMGDPGESGTEMVLYYKTSSSATTAITSDNASTMCVPPANMAANDVSGGFGWLGVDPITCEAAVSAGGTVPVSPGLAPPSCFDPTKLQNAIVQVPVFSDCNRATTGVDKGQCTNGNNGKYQIYGLASFLVTGYCFSPNTEEWNVGGNCTSAKDSPQGPRIVGKFVGFASLDSSSTNPPGPDMGTDQVALIQ</sequence>
<evidence type="ECO:0000313" key="5">
    <source>
        <dbReference type="Proteomes" id="UP000386847"/>
    </source>
</evidence>
<evidence type="ECO:0000259" key="3">
    <source>
        <dbReference type="Pfam" id="PF13400"/>
    </source>
</evidence>
<evidence type="ECO:0000313" key="4">
    <source>
        <dbReference type="EMBL" id="QGF24295.1"/>
    </source>
</evidence>
<gene>
    <name evidence="4" type="ORF">Rai3103_12200</name>
</gene>
<accession>A0A5Q2FI06</accession>
<feature type="transmembrane region" description="Helical" evidence="2">
    <location>
        <begin position="12"/>
        <end position="33"/>
    </location>
</feature>